<proteinExistence type="predicted"/>
<name>A0A4C1W2S4_EUMVA</name>
<keyword evidence="1" id="KW-0732">Signal</keyword>
<dbReference type="AlphaFoldDB" id="A0A4C1W2S4"/>
<feature type="signal peptide" evidence="1">
    <location>
        <begin position="1"/>
        <end position="22"/>
    </location>
</feature>
<evidence type="ECO:0000256" key="1">
    <source>
        <dbReference type="SAM" id="SignalP"/>
    </source>
</evidence>
<dbReference type="EMBL" id="BGZK01000459">
    <property type="protein sequence ID" value="GBP44852.1"/>
    <property type="molecule type" value="Genomic_DNA"/>
</dbReference>
<evidence type="ECO:0000313" key="2">
    <source>
        <dbReference type="EMBL" id="GBP44852.1"/>
    </source>
</evidence>
<sequence length="78" mass="8112">MYSGALPLLLAGAGTAAASTAADPLVGTDSGSSKPRVQTLEHHVLAHAQQSPKTAVEGELLLLKSAYRHQPEYVLFGD</sequence>
<gene>
    <name evidence="2" type="ORF">EVAR_75721_1</name>
</gene>
<keyword evidence="3" id="KW-1185">Reference proteome</keyword>
<reference evidence="2 3" key="1">
    <citation type="journal article" date="2019" name="Commun. Biol.">
        <title>The bagworm genome reveals a unique fibroin gene that provides high tensile strength.</title>
        <authorList>
            <person name="Kono N."/>
            <person name="Nakamura H."/>
            <person name="Ohtoshi R."/>
            <person name="Tomita M."/>
            <person name="Numata K."/>
            <person name="Arakawa K."/>
        </authorList>
    </citation>
    <scope>NUCLEOTIDE SEQUENCE [LARGE SCALE GENOMIC DNA]</scope>
</reference>
<organism evidence="2 3">
    <name type="scientific">Eumeta variegata</name>
    <name type="common">Bagworm moth</name>
    <name type="synonym">Eumeta japonica</name>
    <dbReference type="NCBI Taxonomy" id="151549"/>
    <lineage>
        <taxon>Eukaryota</taxon>
        <taxon>Metazoa</taxon>
        <taxon>Ecdysozoa</taxon>
        <taxon>Arthropoda</taxon>
        <taxon>Hexapoda</taxon>
        <taxon>Insecta</taxon>
        <taxon>Pterygota</taxon>
        <taxon>Neoptera</taxon>
        <taxon>Endopterygota</taxon>
        <taxon>Lepidoptera</taxon>
        <taxon>Glossata</taxon>
        <taxon>Ditrysia</taxon>
        <taxon>Tineoidea</taxon>
        <taxon>Psychidae</taxon>
        <taxon>Oiketicinae</taxon>
        <taxon>Eumeta</taxon>
    </lineage>
</organism>
<accession>A0A4C1W2S4</accession>
<evidence type="ECO:0000313" key="3">
    <source>
        <dbReference type="Proteomes" id="UP000299102"/>
    </source>
</evidence>
<dbReference type="Proteomes" id="UP000299102">
    <property type="component" value="Unassembled WGS sequence"/>
</dbReference>
<protein>
    <submittedName>
        <fullName evidence="2">Uncharacterized protein</fullName>
    </submittedName>
</protein>
<comment type="caution">
    <text evidence="2">The sequence shown here is derived from an EMBL/GenBank/DDBJ whole genome shotgun (WGS) entry which is preliminary data.</text>
</comment>
<feature type="chain" id="PRO_5020038992" evidence="1">
    <location>
        <begin position="23"/>
        <end position="78"/>
    </location>
</feature>